<feature type="transmembrane region" description="Helical" evidence="6">
    <location>
        <begin position="83"/>
        <end position="101"/>
    </location>
</feature>
<gene>
    <name evidence="7" type="ORF">EDE15_2702</name>
</gene>
<dbReference type="EMBL" id="RSDW01000001">
    <property type="protein sequence ID" value="RSL17173.1"/>
    <property type="molecule type" value="Genomic_DNA"/>
</dbReference>
<reference evidence="7 8" key="1">
    <citation type="submission" date="2018-12" db="EMBL/GenBank/DDBJ databases">
        <title>Sequencing of bacterial isolates from soil warming experiment in Harvard Forest, Massachusetts, USA.</title>
        <authorList>
            <person name="Deangelis K."/>
        </authorList>
    </citation>
    <scope>NUCLEOTIDE SEQUENCE [LARGE SCALE GENOMIC DNA]</scope>
    <source>
        <strain evidence="7 8">EB153</strain>
    </source>
</reference>
<dbReference type="NCBIfam" id="TIGR02229">
    <property type="entry name" value="caa3_sub_IV"/>
    <property type="match status" value="1"/>
</dbReference>
<dbReference type="Proteomes" id="UP000269669">
    <property type="component" value="Unassembled WGS sequence"/>
</dbReference>
<organism evidence="7 8">
    <name type="scientific">Edaphobacter aggregans</name>
    <dbReference type="NCBI Taxonomy" id="570835"/>
    <lineage>
        <taxon>Bacteria</taxon>
        <taxon>Pseudomonadati</taxon>
        <taxon>Acidobacteriota</taxon>
        <taxon>Terriglobia</taxon>
        <taxon>Terriglobales</taxon>
        <taxon>Acidobacteriaceae</taxon>
        <taxon>Edaphobacter</taxon>
    </lineage>
</organism>
<keyword evidence="3 6" id="KW-0812">Transmembrane</keyword>
<evidence type="ECO:0000256" key="2">
    <source>
        <dbReference type="ARBA" id="ARBA00022475"/>
    </source>
</evidence>
<evidence type="ECO:0000313" key="7">
    <source>
        <dbReference type="EMBL" id="RSL17173.1"/>
    </source>
</evidence>
<feature type="transmembrane region" description="Helical" evidence="6">
    <location>
        <begin position="28"/>
        <end position="48"/>
    </location>
</feature>
<keyword evidence="8" id="KW-1185">Reference proteome</keyword>
<dbReference type="OrthoDB" id="120535at2"/>
<accession>A0A3R9QAI5</accession>
<protein>
    <submittedName>
        <fullName evidence="7">Cytochrome c oxidase subunit 4</fullName>
    </submittedName>
</protein>
<dbReference type="GO" id="GO:0005886">
    <property type="term" value="C:plasma membrane"/>
    <property type="evidence" value="ECO:0007669"/>
    <property type="project" value="UniProtKB-SubCell"/>
</dbReference>
<keyword evidence="5 6" id="KW-0472">Membrane</keyword>
<feature type="transmembrane region" description="Helical" evidence="6">
    <location>
        <begin position="54"/>
        <end position="76"/>
    </location>
</feature>
<dbReference type="InterPro" id="IPR011743">
    <property type="entry name" value="Caa3_sub_IV"/>
</dbReference>
<keyword evidence="4 6" id="KW-1133">Transmembrane helix</keyword>
<evidence type="ECO:0000313" key="8">
    <source>
        <dbReference type="Proteomes" id="UP000269669"/>
    </source>
</evidence>
<evidence type="ECO:0000256" key="6">
    <source>
        <dbReference type="SAM" id="Phobius"/>
    </source>
</evidence>
<proteinExistence type="predicted"/>
<dbReference type="AlphaFoldDB" id="A0A3R9QAI5"/>
<dbReference type="InterPro" id="IPR005171">
    <property type="entry name" value="Cyt_c_oxidase_su4_prok"/>
</dbReference>
<evidence type="ECO:0000256" key="3">
    <source>
        <dbReference type="ARBA" id="ARBA00022692"/>
    </source>
</evidence>
<comment type="caution">
    <text evidence="7">The sequence shown here is derived from an EMBL/GenBank/DDBJ whole genome shotgun (WGS) entry which is preliminary data.</text>
</comment>
<dbReference type="RefSeq" id="WP_125485692.1">
    <property type="nucleotide sequence ID" value="NZ_RSDW01000001.1"/>
</dbReference>
<keyword evidence="2" id="KW-1003">Cell membrane</keyword>
<name>A0A3R9QAI5_9BACT</name>
<sequence>MSEYHDPANITNPEHGEHHIVTPKTYSLVFVSLLIGTAITVGAAYIDLGIFNPVVALAIACTKAVIVILFFMHVFFQSKLIKMTVAAGFFTFLVLIIMTLSDYMSRAWGLW</sequence>
<dbReference type="Pfam" id="PF03626">
    <property type="entry name" value="COX4_pro"/>
    <property type="match status" value="1"/>
</dbReference>
<evidence type="ECO:0000256" key="4">
    <source>
        <dbReference type="ARBA" id="ARBA00022989"/>
    </source>
</evidence>
<evidence type="ECO:0000256" key="1">
    <source>
        <dbReference type="ARBA" id="ARBA00004651"/>
    </source>
</evidence>
<comment type="subcellular location">
    <subcellularLocation>
        <location evidence="1">Cell membrane</location>
        <topology evidence="1">Multi-pass membrane protein</topology>
    </subcellularLocation>
</comment>
<evidence type="ECO:0000256" key="5">
    <source>
        <dbReference type="ARBA" id="ARBA00023136"/>
    </source>
</evidence>